<gene>
    <name evidence="1" type="ORF">GOODEAATRI_013217</name>
</gene>
<proteinExistence type="predicted"/>
<keyword evidence="2" id="KW-1185">Reference proteome</keyword>
<dbReference type="EMBL" id="JAHRIO010020870">
    <property type="protein sequence ID" value="MEQ2165063.1"/>
    <property type="molecule type" value="Genomic_DNA"/>
</dbReference>
<evidence type="ECO:0008006" key="3">
    <source>
        <dbReference type="Google" id="ProtNLM"/>
    </source>
</evidence>
<accession>A0ABV0N104</accession>
<comment type="caution">
    <text evidence="1">The sequence shown here is derived from an EMBL/GenBank/DDBJ whole genome shotgun (WGS) entry which is preliminary data.</text>
</comment>
<organism evidence="1 2">
    <name type="scientific">Goodea atripinnis</name>
    <dbReference type="NCBI Taxonomy" id="208336"/>
    <lineage>
        <taxon>Eukaryota</taxon>
        <taxon>Metazoa</taxon>
        <taxon>Chordata</taxon>
        <taxon>Craniata</taxon>
        <taxon>Vertebrata</taxon>
        <taxon>Euteleostomi</taxon>
        <taxon>Actinopterygii</taxon>
        <taxon>Neopterygii</taxon>
        <taxon>Teleostei</taxon>
        <taxon>Neoteleostei</taxon>
        <taxon>Acanthomorphata</taxon>
        <taxon>Ovalentaria</taxon>
        <taxon>Atherinomorphae</taxon>
        <taxon>Cyprinodontiformes</taxon>
        <taxon>Goodeidae</taxon>
        <taxon>Goodea</taxon>
    </lineage>
</organism>
<dbReference type="Proteomes" id="UP001476798">
    <property type="component" value="Unassembled WGS sequence"/>
</dbReference>
<sequence>MFSNGDGRSRERFWLAADARRAPAAADEREGGTRSGVIYCRDSDESNSPHQTTTISQGTAATLHGLFIKTDAAETIPSVITYQSRHSRNNSCRDRKENSGGHVCIEAETQTSHASVKVWYRTGRVLSTDSRRRVVSNDTSGGGLCFGFGLHRRPDPAGLLMNLTDSFNLRSFTASVSLHRQSAGRATMMTLKSCDRSCFIHPVTDMGRASAGGFQQLSH</sequence>
<evidence type="ECO:0000313" key="1">
    <source>
        <dbReference type="EMBL" id="MEQ2165063.1"/>
    </source>
</evidence>
<evidence type="ECO:0000313" key="2">
    <source>
        <dbReference type="Proteomes" id="UP001476798"/>
    </source>
</evidence>
<protein>
    <recommendedName>
        <fullName evidence="3">Ig-like domain-containing protein</fullName>
    </recommendedName>
</protein>
<reference evidence="1 2" key="1">
    <citation type="submission" date="2021-06" db="EMBL/GenBank/DDBJ databases">
        <authorList>
            <person name="Palmer J.M."/>
        </authorList>
    </citation>
    <scope>NUCLEOTIDE SEQUENCE [LARGE SCALE GENOMIC DNA]</scope>
    <source>
        <strain evidence="1 2">GA_2019</strain>
        <tissue evidence="1">Muscle</tissue>
    </source>
</reference>
<name>A0ABV0N104_9TELE</name>